<dbReference type="SUPFAM" id="SSF46785">
    <property type="entry name" value="Winged helix' DNA-binding domain"/>
    <property type="match status" value="2"/>
</dbReference>
<reference evidence="3 4" key="1">
    <citation type="submission" date="2019-04" db="EMBL/GenBank/DDBJ databases">
        <authorList>
            <person name="Feng G."/>
            <person name="Zhang J."/>
            <person name="Zhu H."/>
        </authorList>
    </citation>
    <scope>NUCLEOTIDE SEQUENCE [LARGE SCALE GENOMIC DNA]</scope>
    <source>
        <strain evidence="3 4">9PBR-1</strain>
    </source>
</reference>
<comment type="similarity">
    <text evidence="1">Belongs to the initiator RepB protein family.</text>
</comment>
<accession>A0A4Z0PYD8</accession>
<dbReference type="InterPro" id="IPR036390">
    <property type="entry name" value="WH_DNA-bd_sf"/>
</dbReference>
<dbReference type="InterPro" id="IPR036388">
    <property type="entry name" value="WH-like_DNA-bd_sf"/>
</dbReference>
<dbReference type="InterPro" id="IPR000525">
    <property type="entry name" value="Initiator_Rep_WH1"/>
</dbReference>
<dbReference type="AlphaFoldDB" id="A0A4Z0PYD8"/>
<keyword evidence="4" id="KW-1185">Reference proteome</keyword>
<protein>
    <submittedName>
        <fullName evidence="3">RepB family plasmid replication initiator protein</fullName>
    </submittedName>
</protein>
<organism evidence="3 4">
    <name type="scientific">Hymenobacter metallicola</name>
    <dbReference type="NCBI Taxonomy" id="2563114"/>
    <lineage>
        <taxon>Bacteria</taxon>
        <taxon>Pseudomonadati</taxon>
        <taxon>Bacteroidota</taxon>
        <taxon>Cytophagia</taxon>
        <taxon>Cytophagales</taxon>
        <taxon>Hymenobacteraceae</taxon>
        <taxon>Hymenobacter</taxon>
    </lineage>
</organism>
<evidence type="ECO:0000256" key="1">
    <source>
        <dbReference type="ARBA" id="ARBA00038283"/>
    </source>
</evidence>
<dbReference type="EMBL" id="SRMB01000006">
    <property type="protein sequence ID" value="TGE22737.1"/>
    <property type="molecule type" value="Genomic_DNA"/>
</dbReference>
<dbReference type="GO" id="GO:0003887">
    <property type="term" value="F:DNA-directed DNA polymerase activity"/>
    <property type="evidence" value="ECO:0007669"/>
    <property type="project" value="InterPro"/>
</dbReference>
<gene>
    <name evidence="3" type="ORF">E5K02_23700</name>
</gene>
<evidence type="ECO:0000313" key="3">
    <source>
        <dbReference type="EMBL" id="TGE22737.1"/>
    </source>
</evidence>
<dbReference type="OrthoDB" id="1428208at2"/>
<sequence>MTELSPIPVKSQQIRQHNALTTAYYNYTELQMDLMMFLISKLRPTADDLVYHLPILELSNLTGKTYNYNYLQSATEDMGSRMFKVKTEKALKQVWMFQSVNYTDGSGSIEMRLSQDILPYLFDLKSNFTTYEIHAALKLSSKYAKRIYPMCSQWKDKDATPIFQLHELKEILGLVDGKKELYPLYANLKKRVLDISIEQINQLTDLHLELVEVKKGRAISAIGFKVRKKDSYALPIPFPTSEAPPAPAGISDYQFDNAERLLDEVRINDPKLRRQILSDPDTIKKVLRFAHDMRTSKVKATTNPGGLLLTILGLVDAKAKPRRQAKK</sequence>
<dbReference type="Pfam" id="PF21205">
    <property type="entry name" value="Rep3_C"/>
    <property type="match status" value="1"/>
</dbReference>
<dbReference type="RefSeq" id="WP_135398669.1">
    <property type="nucleotide sequence ID" value="NZ_SRMB01000006.1"/>
</dbReference>
<dbReference type="GO" id="GO:0006270">
    <property type="term" value="P:DNA replication initiation"/>
    <property type="evidence" value="ECO:0007669"/>
    <property type="project" value="InterPro"/>
</dbReference>
<proteinExistence type="inferred from homology"/>
<evidence type="ECO:0000313" key="4">
    <source>
        <dbReference type="Proteomes" id="UP000298471"/>
    </source>
</evidence>
<comment type="caution">
    <text evidence="3">The sequence shown here is derived from an EMBL/GenBank/DDBJ whole genome shotgun (WGS) entry which is preliminary data.</text>
</comment>
<feature type="domain" description="Initiator Rep protein WH1" evidence="2">
    <location>
        <begin position="14"/>
        <end position="151"/>
    </location>
</feature>
<dbReference type="Pfam" id="PF01051">
    <property type="entry name" value="Rep3_N"/>
    <property type="match status" value="1"/>
</dbReference>
<dbReference type="Gene3D" id="1.10.10.10">
    <property type="entry name" value="Winged helix-like DNA-binding domain superfamily/Winged helix DNA-binding domain"/>
    <property type="match status" value="2"/>
</dbReference>
<dbReference type="Proteomes" id="UP000298471">
    <property type="component" value="Unassembled WGS sequence"/>
</dbReference>
<evidence type="ECO:0000259" key="2">
    <source>
        <dbReference type="Pfam" id="PF01051"/>
    </source>
</evidence>
<name>A0A4Z0PYD8_9BACT</name>